<feature type="domain" description="EGF-like" evidence="8">
    <location>
        <begin position="1710"/>
        <end position="1751"/>
    </location>
</feature>
<name>A0A1Q9ETU3_SYMMI</name>
<dbReference type="InterPro" id="IPR000772">
    <property type="entry name" value="Ricin_B_lectin"/>
</dbReference>
<feature type="domain" description="EGF-like" evidence="8">
    <location>
        <begin position="1769"/>
        <end position="1829"/>
    </location>
</feature>
<dbReference type="Proteomes" id="UP000186817">
    <property type="component" value="Unassembled WGS sequence"/>
</dbReference>
<feature type="transmembrane region" description="Helical" evidence="7">
    <location>
        <begin position="1391"/>
        <end position="1409"/>
    </location>
</feature>
<evidence type="ECO:0000256" key="3">
    <source>
        <dbReference type="ARBA" id="ARBA00022734"/>
    </source>
</evidence>
<evidence type="ECO:0000259" key="8">
    <source>
        <dbReference type="SMART" id="SM00181"/>
    </source>
</evidence>
<dbReference type="PANTHER" id="PTHR11675">
    <property type="entry name" value="N-ACETYLGALACTOSAMINYLTRANSFERASE"/>
    <property type="match status" value="1"/>
</dbReference>
<feature type="transmembrane region" description="Helical" evidence="7">
    <location>
        <begin position="1287"/>
        <end position="1316"/>
    </location>
</feature>
<feature type="domain" description="EGF-like" evidence="8">
    <location>
        <begin position="1847"/>
        <end position="1910"/>
    </location>
</feature>
<dbReference type="SMART" id="SM00458">
    <property type="entry name" value="RICIN"/>
    <property type="match status" value="2"/>
</dbReference>
<sequence length="2602" mass="285771">MGEVSHEWDRIGGASDLDVYAEENIPTKTSPPYELSSFPIQIAGADDQGPVNKPGLRVGVVVSGSRGDVQPHVALALDLRSLGHQVRIFTNSNHAALCARHGVEMVPVFADSQACIERIGGVSGDTLLASLRSVSRAQRAAKVWFEDHPGKCTALEDALEDFAPEALLTSNEACAAAVRYEKLTGTPTIFACFFRAMMDFQSSMLQMQPPRPAFLAASRLLDEEASLMESDSCLVQTGPWVLEDQPTQKELAEGDLARLRSFLDAGSAPVAVCWGSMIPEGMELCLRFAMKRKPPNGSVAQTAVNAALRILPLFILPLLIAILQPEGNGGASDWKMVLIGAACGAVISAAVPSVRFAILTVAIVTGLLLSVAYMQVLQSSNELPEPHVLAQLHAQRRRERAAAVAAPAASSNRRSAAEQVSALRWRPSPPKLEAPVDMKTFSVVLPCAFEGEFAEKTVWAVWENTDKRILKEIIVVDDGSRPPLRKIMSAKLLAGGPGVPTMRIVRHEKTLGLISAKKSGGDAATGDVIVFFDCHVSPRVGWEQAFLKQMQRKGDHRTIVVPTITSLNPDTWKELGGNAGGKTCFILWNNDFTWLYNPGRDAPLMSGGLLALSRRWWEETGGYDTNMVAWGGENIDQSLRSWLCGGRIEVADGAYVAHMWRDPKNPKTTLRYPIPTRDVMRNKARAATAWFGEFVEKVMTFPEYEMFTKNGESIGDMRGFQTVKDRLGCAPFTSYLDRFSYIYLDGGLIPDHVFQLREQKTGLCMQVKRNDRQPHNVVLAACAGPHEEHQSSELQLFHRGNRDGSKRGKPCCSGMMHWNFLQCLDAQNVGTQVRTFECEIGGSSSHQKVELSEDGQLLWNWMSSWGGARGCFAPQPPKVGKAVVSRIDDCSAAVEPADRYSFYFAANDRIFKAIPRFGGFEIKTGDGRNCLDSSGGRDVLVYPCYDESAHNMNQVWQIRAARLLWEGRDGGGQICIDSRKIHEKVNPPQGEYRLVTCAPKPGQRLQRLEEDQDGTFLLKDQDDGRCLSALSGNVLGLSECTPQQRWRLRTQGGASQVQHVLSANCIDAGSEHKPILYPCHTGHVNQPQKFSFIANPGWIQNPITWGDNGRRRTFETCLDRLPTQQQNIAVLDCADTRSSGVRWELLNAFVPLERQLWDAADKPPPDTPVLGGDKASRASESESQQMVAMKGMHAVHWLTAAAACSLVSNRLVSAARTADVEPFLTGQVTAEATEVNWADTIWRASSILWTLDLIWFLSSLVLSAAVICWSPTWLVPTRDEVADKEVMSWFTICHMFFLSLTSHAAGILGFVGFQTIVMTRIVAASKPRSLWDISDFLLYTSIAISLVAVCASFVFLVVDYLRRLAIASARMQGMRLILNGQKLEHTGLGRALMSLSIALLVLYFGVLYTETNKKDVADDLLLQRVLSCVTVVLYYVNLSSLCESPKVQFHQTSGGSVTEENQFESISLKDFLLRVGDSDGGSNNNCRWSRLTAFLHHLAGEDLALFLKEGRRRAFFPHQRLAPLAHVVFILLLLGLLPGICQLLTERLFEDPDILDMKAVSAALIPSFRQASRRVSLCCGRSDQKCEHHPLKHSLMQFDEEPALLEIPTNVPANCTLSVEGLSLYARSKLHLRVQMMEEYKLCSCLEGSCECCHGFRGEFSVGDKLIVNSTCTPALCDVPHSNRNSGPDCACEEGFVGEINWHGPHVHGHCRPAPCDVHNAVSRADRHCVCEDGYSGTVSWNGRKFEGTCMPAPCNIANSNGGLGRSCRCKRGFQGNISWHGPVPRGSCMPATCDIENSDLQPGRQCRCKGGYVGTIRWNGSVAHGSCEPATCAVMHSNEQPGEACACKDGFSGNITWQDSTAHGTCSRAKCQGIPHATEHEDEGGTCRCRDGFAGEIVWRGSTPHGICSPAPCLVTDSNLLSGKRCACMPGFHGDIKWSKNISFGSCVPKLCQGQDSNGIAGPKCSCKDGFRKLSPFFDADRQPGFAAEYSYSRHFKRLLVRKRSQALDTMTATSRSSPSVQHLRCAPAACKIRNSNRLPGNACSCKDGYTGSIRWKASLAKGSCKPAPCNVRNSNMRSGPSCRCADGFQGKVEWNGSLPMGRCFPAACRVRNSDFAPGPACGCAEGFFGKITWQGSRAAGQCRPRPLCAPEITFATLLETDLTTASGNSCSRGTMMFVRGFVCNQEDRAIQWTAARAESASLCNLTFGEGTRCGIAPHFPQLALPTSCSVRLAQPRCSSKIVYRSAMSEEVQHCYQAVHGAEYVEWHGTKCGYDLIQWNSRPRLAEPPSDLCEVKNRSLGCGEPAEGLPRACQAFAEPAVFVLDLAADLADLKPLLKIFDSGVFTLVHRELNGSDTTTGTWQTDGEYLSLQWVASTQSDRRMAFRCYHSDSSIFTNRFGWRAMTAAWQPPPWWSWKFRTTADFTGIFNTDRLCGCKVAWSMAGTCYRAVFGEEVTQTLGDPDCSSQNTTGPGQTRYAYISSMFAVQTYRSRVPCSTTAAYDELKLEVVDVRVEEPYADVSHTPCRTSIRYFVDATSLKFKCESLYRGEYYNGPKSMLQLALQALQLLGRRGVVIGGYARLHEQWPGPLEPLVGNAGPGRD</sequence>
<dbReference type="GO" id="GO:0006493">
    <property type="term" value="P:protein O-linked glycosylation"/>
    <property type="evidence" value="ECO:0007669"/>
    <property type="project" value="TreeGrafter"/>
</dbReference>
<proteinExistence type="predicted"/>
<dbReference type="GO" id="GO:0004653">
    <property type="term" value="F:polypeptide N-acetylgalactosaminyltransferase activity"/>
    <property type="evidence" value="ECO:0007669"/>
    <property type="project" value="TreeGrafter"/>
</dbReference>
<dbReference type="InterPro" id="IPR004276">
    <property type="entry name" value="GlycoTrans_28_N"/>
</dbReference>
<gene>
    <name evidence="10" type="primary">GALNT12</name>
    <name evidence="10" type="ORF">AK812_SmicGene5413</name>
</gene>
<dbReference type="Gene3D" id="3.40.50.2000">
    <property type="entry name" value="Glycogen Phosphorylase B"/>
    <property type="match status" value="1"/>
</dbReference>
<feature type="transmembrane region" description="Helical" evidence="7">
    <location>
        <begin position="1421"/>
        <end position="1438"/>
    </location>
</feature>
<feature type="domain" description="Ricin B lectin" evidence="9">
    <location>
        <begin position="1052"/>
        <end position="1189"/>
    </location>
</feature>
<dbReference type="PANTHER" id="PTHR11675:SF119">
    <property type="entry name" value="POLYPEPTIDE N-ACETYLGALACTOSAMINYLTRANSFERASE 2"/>
    <property type="match status" value="1"/>
</dbReference>
<evidence type="ECO:0000256" key="2">
    <source>
        <dbReference type="ARBA" id="ARBA00022679"/>
    </source>
</evidence>
<comment type="caution">
    <text evidence="10">The sequence shown here is derived from an EMBL/GenBank/DDBJ whole genome shotgun (WGS) entry which is preliminary data.</text>
</comment>
<dbReference type="GO" id="GO:0005975">
    <property type="term" value="P:carbohydrate metabolic process"/>
    <property type="evidence" value="ECO:0007669"/>
    <property type="project" value="InterPro"/>
</dbReference>
<evidence type="ECO:0000256" key="6">
    <source>
        <dbReference type="SAM" id="MobiDB-lite"/>
    </source>
</evidence>
<dbReference type="Gene3D" id="3.90.550.10">
    <property type="entry name" value="Spore Coat Polysaccharide Biosynthesis Protein SpsA, Chain A"/>
    <property type="match status" value="1"/>
</dbReference>
<dbReference type="SUPFAM" id="SSF53448">
    <property type="entry name" value="Nucleotide-diphospho-sugar transferases"/>
    <property type="match status" value="1"/>
</dbReference>
<keyword evidence="7" id="KW-0812">Transmembrane</keyword>
<evidence type="ECO:0000256" key="7">
    <source>
        <dbReference type="SAM" id="Phobius"/>
    </source>
</evidence>
<feature type="transmembrane region" description="Helical" evidence="7">
    <location>
        <begin position="1336"/>
        <end position="1361"/>
    </location>
</feature>
<evidence type="ECO:0000256" key="1">
    <source>
        <dbReference type="ARBA" id="ARBA00004323"/>
    </source>
</evidence>
<dbReference type="SMART" id="SM00181">
    <property type="entry name" value="EGF"/>
    <property type="match status" value="5"/>
</dbReference>
<keyword evidence="7" id="KW-0472">Membrane</keyword>
<dbReference type="InterPro" id="IPR029044">
    <property type="entry name" value="Nucleotide-diphossugar_trans"/>
</dbReference>
<keyword evidence="4" id="KW-0333">Golgi apparatus</keyword>
<reference evidence="10 11" key="1">
    <citation type="submission" date="2016-02" db="EMBL/GenBank/DDBJ databases">
        <title>Genome analysis of coral dinoflagellate symbionts highlights evolutionary adaptations to a symbiotic lifestyle.</title>
        <authorList>
            <person name="Aranda M."/>
            <person name="Li Y."/>
            <person name="Liew Y.J."/>
            <person name="Baumgarten S."/>
            <person name="Simakov O."/>
            <person name="Wilson M."/>
            <person name="Piel J."/>
            <person name="Ashoor H."/>
            <person name="Bougouffa S."/>
            <person name="Bajic V.B."/>
            <person name="Ryu T."/>
            <person name="Ravasi T."/>
            <person name="Bayer T."/>
            <person name="Micklem G."/>
            <person name="Kim H."/>
            <person name="Bhak J."/>
            <person name="Lajeunesse T.C."/>
            <person name="Voolstra C.R."/>
        </authorList>
    </citation>
    <scope>NUCLEOTIDE SEQUENCE [LARGE SCALE GENOMIC DNA]</scope>
    <source>
        <strain evidence="10 11">CCMP2467</strain>
    </source>
</reference>
<keyword evidence="7" id="KW-1133">Transmembrane helix</keyword>
<dbReference type="SUPFAM" id="SSF50370">
    <property type="entry name" value="Ricin B-like lectins"/>
    <property type="match status" value="2"/>
</dbReference>
<feature type="transmembrane region" description="Helical" evidence="7">
    <location>
        <begin position="1253"/>
        <end position="1275"/>
    </location>
</feature>
<keyword evidence="2 10" id="KW-0808">Transferase</keyword>
<dbReference type="GO" id="GO:0030246">
    <property type="term" value="F:carbohydrate binding"/>
    <property type="evidence" value="ECO:0007669"/>
    <property type="project" value="UniProtKB-KW"/>
</dbReference>
<dbReference type="Pfam" id="PF00652">
    <property type="entry name" value="Ricin_B_lectin"/>
    <property type="match status" value="1"/>
</dbReference>
<keyword evidence="5" id="KW-1015">Disulfide bond</keyword>
<evidence type="ECO:0000313" key="11">
    <source>
        <dbReference type="Proteomes" id="UP000186817"/>
    </source>
</evidence>
<accession>A0A1Q9ETU3</accession>
<dbReference type="PROSITE" id="PS50231">
    <property type="entry name" value="RICIN_B_LECTIN"/>
    <property type="match status" value="3"/>
</dbReference>
<dbReference type="Pfam" id="PF02709">
    <property type="entry name" value="Glyco_transf_7C"/>
    <property type="match status" value="1"/>
</dbReference>
<dbReference type="InterPro" id="IPR001173">
    <property type="entry name" value="Glyco_trans_2-like"/>
</dbReference>
<dbReference type="InterPro" id="IPR000742">
    <property type="entry name" value="EGF"/>
</dbReference>
<comment type="subcellular location">
    <subcellularLocation>
        <location evidence="1">Golgi apparatus membrane</location>
        <topology evidence="1">Single-pass type II membrane protein</topology>
    </subcellularLocation>
</comment>
<feature type="domain" description="EGF-like" evidence="8">
    <location>
        <begin position="2026"/>
        <end position="2067"/>
    </location>
</feature>
<keyword evidence="11" id="KW-1185">Reference proteome</keyword>
<dbReference type="InterPro" id="IPR035992">
    <property type="entry name" value="Ricin_B-like_lectins"/>
</dbReference>
<dbReference type="SUPFAM" id="SSF53756">
    <property type="entry name" value="UDP-Glycosyltransferase/glycogen phosphorylase"/>
    <property type="match status" value="1"/>
</dbReference>
<keyword evidence="3" id="KW-0430">Lectin</keyword>
<dbReference type="Gene3D" id="2.80.10.50">
    <property type="match status" value="1"/>
</dbReference>
<dbReference type="InterPro" id="IPR027791">
    <property type="entry name" value="Galactosyl_T_C"/>
</dbReference>
<evidence type="ECO:0000313" key="10">
    <source>
        <dbReference type="EMBL" id="OLQ10827.1"/>
    </source>
</evidence>
<evidence type="ECO:0000259" key="9">
    <source>
        <dbReference type="SMART" id="SM00458"/>
    </source>
</evidence>
<dbReference type="Pfam" id="PF03033">
    <property type="entry name" value="Glyco_transf_28"/>
    <property type="match status" value="1"/>
</dbReference>
<evidence type="ECO:0000256" key="5">
    <source>
        <dbReference type="ARBA" id="ARBA00023157"/>
    </source>
</evidence>
<feature type="transmembrane region" description="Helical" evidence="7">
    <location>
        <begin position="1521"/>
        <end position="1540"/>
    </location>
</feature>
<dbReference type="OrthoDB" id="436103at2759"/>
<dbReference type="EMBL" id="LSRX01000071">
    <property type="protein sequence ID" value="OLQ10827.1"/>
    <property type="molecule type" value="Genomic_DNA"/>
</dbReference>
<dbReference type="Pfam" id="PF00535">
    <property type="entry name" value="Glycos_transf_2"/>
    <property type="match status" value="1"/>
</dbReference>
<dbReference type="GO" id="GO:0000139">
    <property type="term" value="C:Golgi membrane"/>
    <property type="evidence" value="ECO:0007669"/>
    <property type="project" value="UniProtKB-SubCell"/>
</dbReference>
<organism evidence="10 11">
    <name type="scientific">Symbiodinium microadriaticum</name>
    <name type="common">Dinoflagellate</name>
    <name type="synonym">Zooxanthella microadriatica</name>
    <dbReference type="NCBI Taxonomy" id="2951"/>
    <lineage>
        <taxon>Eukaryota</taxon>
        <taxon>Sar</taxon>
        <taxon>Alveolata</taxon>
        <taxon>Dinophyceae</taxon>
        <taxon>Suessiales</taxon>
        <taxon>Symbiodiniaceae</taxon>
        <taxon>Symbiodinium</taxon>
    </lineage>
</organism>
<feature type="domain" description="Ricin B lectin" evidence="9">
    <location>
        <begin position="918"/>
        <end position="1049"/>
    </location>
</feature>
<protein>
    <submittedName>
        <fullName evidence="10">Polypeptide N-acetylgalactosaminyltransferase 12</fullName>
    </submittedName>
</protein>
<feature type="domain" description="EGF-like" evidence="8">
    <location>
        <begin position="2085"/>
        <end position="2145"/>
    </location>
</feature>
<evidence type="ECO:0000256" key="4">
    <source>
        <dbReference type="ARBA" id="ARBA00023034"/>
    </source>
</evidence>
<feature type="region of interest" description="Disordered" evidence="6">
    <location>
        <begin position="1158"/>
        <end position="1182"/>
    </location>
</feature>